<dbReference type="PANTHER" id="PTHR33570">
    <property type="entry name" value="4-CARBOXYMUCONOLACTONE DECARBOXYLASE FAMILY PROTEIN"/>
    <property type="match status" value="1"/>
</dbReference>
<dbReference type="GO" id="GO:0047575">
    <property type="term" value="F:4-carboxymuconolactone decarboxylase activity"/>
    <property type="evidence" value="ECO:0007669"/>
    <property type="project" value="UniProtKB-EC"/>
</dbReference>
<dbReference type="InterPro" id="IPR012788">
    <property type="entry name" value="Decarb_PcaC"/>
</dbReference>
<gene>
    <name evidence="2" type="primary">pcaC</name>
    <name evidence="2" type="ORF">IEZ26_16205</name>
</gene>
<feature type="domain" description="Carboxymuconolactone decarboxylase-like" evidence="1">
    <location>
        <begin position="33"/>
        <end position="116"/>
    </location>
</feature>
<keyword evidence="3" id="KW-1185">Reference proteome</keyword>
<name>A0ABR8NDG1_9ACTN</name>
<dbReference type="PANTHER" id="PTHR33570:SF2">
    <property type="entry name" value="CARBOXYMUCONOLACTONE DECARBOXYLASE-LIKE DOMAIN-CONTAINING PROTEIN"/>
    <property type="match status" value="1"/>
</dbReference>
<keyword evidence="2" id="KW-0456">Lyase</keyword>
<dbReference type="InterPro" id="IPR003779">
    <property type="entry name" value="CMD-like"/>
</dbReference>
<reference evidence="2 3" key="1">
    <citation type="submission" date="2020-09" db="EMBL/GenBank/DDBJ databases">
        <title>novel species in genus Nocardioides.</title>
        <authorList>
            <person name="Zhang G."/>
        </authorList>
    </citation>
    <scope>NUCLEOTIDE SEQUENCE [LARGE SCALE GENOMIC DNA]</scope>
    <source>
        <strain evidence="2 3">KCTC 39551</strain>
    </source>
</reference>
<sequence>MTKYDDGMAVRREVLGDEHVDRATDRITDLDRDFQTMITEYAWGTVWTRPGLDRRTRSLITITALVARGHHEELAMHLRAARRNGVTVEEIGETLLQSAVYCGVPDANTAFRIAREVFADVDDEV</sequence>
<accession>A0ABR8NDG1</accession>
<dbReference type="EC" id="4.1.1.44" evidence="2"/>
<evidence type="ECO:0000313" key="2">
    <source>
        <dbReference type="EMBL" id="MBD3926168.1"/>
    </source>
</evidence>
<proteinExistence type="predicted"/>
<dbReference type="Proteomes" id="UP000618818">
    <property type="component" value="Unassembled WGS sequence"/>
</dbReference>
<dbReference type="EMBL" id="JACXYZ010000002">
    <property type="protein sequence ID" value="MBD3926168.1"/>
    <property type="molecule type" value="Genomic_DNA"/>
</dbReference>
<dbReference type="NCBIfam" id="TIGR02425">
    <property type="entry name" value="decarb_PcaC"/>
    <property type="match status" value="1"/>
</dbReference>
<comment type="caution">
    <text evidence="2">The sequence shown here is derived from an EMBL/GenBank/DDBJ whole genome shotgun (WGS) entry which is preliminary data.</text>
</comment>
<dbReference type="InterPro" id="IPR052512">
    <property type="entry name" value="4CMD/NDH-1_regulator"/>
</dbReference>
<dbReference type="SUPFAM" id="SSF69118">
    <property type="entry name" value="AhpD-like"/>
    <property type="match status" value="1"/>
</dbReference>
<dbReference type="InterPro" id="IPR029032">
    <property type="entry name" value="AhpD-like"/>
</dbReference>
<organism evidence="2 3">
    <name type="scientific">Nocardioides cavernae</name>
    <dbReference type="NCBI Taxonomy" id="1921566"/>
    <lineage>
        <taxon>Bacteria</taxon>
        <taxon>Bacillati</taxon>
        <taxon>Actinomycetota</taxon>
        <taxon>Actinomycetes</taxon>
        <taxon>Propionibacteriales</taxon>
        <taxon>Nocardioidaceae</taxon>
        <taxon>Nocardioides</taxon>
    </lineage>
</organism>
<evidence type="ECO:0000259" key="1">
    <source>
        <dbReference type="Pfam" id="PF02627"/>
    </source>
</evidence>
<dbReference type="Pfam" id="PF02627">
    <property type="entry name" value="CMD"/>
    <property type="match status" value="1"/>
</dbReference>
<dbReference type="RefSeq" id="WP_191196003.1">
    <property type="nucleotide sequence ID" value="NZ_JACXYZ010000002.1"/>
</dbReference>
<evidence type="ECO:0000313" key="3">
    <source>
        <dbReference type="Proteomes" id="UP000618818"/>
    </source>
</evidence>
<protein>
    <submittedName>
        <fullName evidence="2">4-carboxymuconolactone decarboxylase</fullName>
        <ecNumber evidence="2">4.1.1.44</ecNumber>
    </submittedName>
</protein>
<dbReference type="Gene3D" id="1.20.1290.10">
    <property type="entry name" value="AhpD-like"/>
    <property type="match status" value="1"/>
</dbReference>